<dbReference type="Proteomes" id="UP000011988">
    <property type="component" value="Unassembled WGS sequence"/>
</dbReference>
<dbReference type="Gene3D" id="2.70.70.10">
    <property type="entry name" value="Glucose Permease (Domain IIA)"/>
    <property type="match status" value="1"/>
</dbReference>
<protein>
    <submittedName>
        <fullName evidence="2">Peptidase, M23 domain protein</fullName>
    </submittedName>
</protein>
<dbReference type="PANTHER" id="PTHR21666:SF285">
    <property type="entry name" value="M23 FAMILY METALLOPEPTIDASE"/>
    <property type="match status" value="1"/>
</dbReference>
<dbReference type="PANTHER" id="PTHR21666">
    <property type="entry name" value="PEPTIDASE-RELATED"/>
    <property type="match status" value="1"/>
</dbReference>
<evidence type="ECO:0000313" key="2">
    <source>
        <dbReference type="EMBL" id="EMJ95256.1"/>
    </source>
</evidence>
<evidence type="ECO:0000313" key="3">
    <source>
        <dbReference type="Proteomes" id="UP000011988"/>
    </source>
</evidence>
<comment type="caution">
    <text evidence="2">The sequence shown here is derived from an EMBL/GenBank/DDBJ whole genome shotgun (WGS) entry which is preliminary data.</text>
</comment>
<dbReference type="GO" id="GO:0004222">
    <property type="term" value="F:metalloendopeptidase activity"/>
    <property type="evidence" value="ECO:0007669"/>
    <property type="project" value="TreeGrafter"/>
</dbReference>
<gene>
    <name evidence="2" type="ORF">LEP1GSC194_0994</name>
</gene>
<organism evidence="2 3">
    <name type="scientific">Leptospira alstonii serovar Sichuan str. 79601</name>
    <dbReference type="NCBI Taxonomy" id="1218565"/>
    <lineage>
        <taxon>Bacteria</taxon>
        <taxon>Pseudomonadati</taxon>
        <taxon>Spirochaetota</taxon>
        <taxon>Spirochaetia</taxon>
        <taxon>Leptospirales</taxon>
        <taxon>Leptospiraceae</taxon>
        <taxon>Leptospira</taxon>
    </lineage>
</organism>
<dbReference type="InterPro" id="IPR011055">
    <property type="entry name" value="Dup_hybrid_motif"/>
</dbReference>
<accession>M6CXK8</accession>
<sequence>MSFVVGPPRKEFFTGAFRLYKFHFLTQFFRKMKRFFTLSTFSMSQNLILLYQKCQTLSSGPRARMSGSVIDTARVQHRRVSFGSGFYVALLFVFIFQGKGLRAEDRPELLLFPELQGKLRFPMEIQTPVSGSFAEYRTHHLHMGADFKTFHLNGFPAIAPFDGVVESVSESPTGYGLNLMLRSPSGLRAKFAHLFNLEGAKKELENLRQALHLLSNGIFSVKFSDRKFSVKQGQPIARIGESGTGVPHLHFELHGNGDTFNPLAYLTVNDKDGTPPELLVLYVDSSDGQKFRIPLKKKEDGTYELNDPEPLRLGGEVRIKLGAFDRMNSRNKNNLYFAKLLSEGRILYERKFEKMSYAEARDHQSIYDSNRSSLNPPVYVYNLFPSLKSSVDLREFSENQEIPLEIVAGDKEGNLSSLKIKILNSGFKGQTQKTTATEYSSRDSRFLLKTPKGNTFGKGYVLFEKVGTPRENSLPEGLVLKSELIEIESTGISWSGEAKLLWRGRKLGKGENLYLFEEGTKRWVILKTTSESGGTSAVLNKIGIVAVLEDRSKPRIDHPFLISRHRFTPEVRPSSLIERMYSVSDIGSGYAGGAEILLDGQIFPYEFESDRKMILVKIPRSFGKFKRRFLLQARIKDRAGNLSEWLTDLIDLEKTPEDMENEKDYIAL</sequence>
<feature type="transmembrane region" description="Helical" evidence="1">
    <location>
        <begin position="80"/>
        <end position="98"/>
    </location>
</feature>
<keyword evidence="1" id="KW-0812">Transmembrane</keyword>
<dbReference type="InterPro" id="IPR050570">
    <property type="entry name" value="Cell_wall_metabolism_enzyme"/>
</dbReference>
<dbReference type="AlphaFoldDB" id="M6CXK8"/>
<reference evidence="2 3" key="1">
    <citation type="submission" date="2013-01" db="EMBL/GenBank/DDBJ databases">
        <authorList>
            <person name="Harkins D.M."/>
            <person name="Durkin A.S."/>
            <person name="Brinkac L.M."/>
            <person name="Haft D.H."/>
            <person name="Selengut J.D."/>
            <person name="Sanka R."/>
            <person name="DePew J."/>
            <person name="Purushe J."/>
            <person name="Galloway R.L."/>
            <person name="Vinetz J.M."/>
            <person name="Sutton G.G."/>
            <person name="Nierman W.C."/>
            <person name="Fouts D.E."/>
        </authorList>
    </citation>
    <scope>NUCLEOTIDE SEQUENCE [LARGE SCALE GENOMIC DNA]</scope>
    <source>
        <strain evidence="2 3">79601</strain>
    </source>
</reference>
<dbReference type="CDD" id="cd12797">
    <property type="entry name" value="M23_peptidase"/>
    <property type="match status" value="1"/>
</dbReference>
<keyword evidence="1" id="KW-0472">Membrane</keyword>
<keyword evidence="1" id="KW-1133">Transmembrane helix</keyword>
<proteinExistence type="predicted"/>
<dbReference type="SUPFAM" id="SSF51261">
    <property type="entry name" value="Duplicated hybrid motif"/>
    <property type="match status" value="1"/>
</dbReference>
<dbReference type="PATRIC" id="fig|1218565.3.peg.2065"/>
<evidence type="ECO:0000256" key="1">
    <source>
        <dbReference type="SAM" id="Phobius"/>
    </source>
</evidence>
<name>M6CXK8_9LEPT</name>
<dbReference type="EMBL" id="ANIK01000036">
    <property type="protein sequence ID" value="EMJ95256.1"/>
    <property type="molecule type" value="Genomic_DNA"/>
</dbReference>